<dbReference type="PROSITE" id="PS00108">
    <property type="entry name" value="PROTEIN_KINASE_ST"/>
    <property type="match status" value="1"/>
</dbReference>
<evidence type="ECO:0000256" key="18">
    <source>
        <dbReference type="ARBA" id="ARBA00048977"/>
    </source>
</evidence>
<dbReference type="InterPro" id="IPR011009">
    <property type="entry name" value="Kinase-like_dom_sf"/>
</dbReference>
<evidence type="ECO:0000313" key="23">
    <source>
        <dbReference type="Proteomes" id="UP001208570"/>
    </source>
</evidence>
<keyword evidence="4" id="KW-0808">Transferase</keyword>
<dbReference type="SMART" id="SM00220">
    <property type="entry name" value="S_TKc"/>
    <property type="match status" value="1"/>
</dbReference>
<evidence type="ECO:0000256" key="2">
    <source>
        <dbReference type="ARBA" id="ARBA00022527"/>
    </source>
</evidence>
<evidence type="ECO:0000256" key="4">
    <source>
        <dbReference type="ARBA" id="ARBA00022679"/>
    </source>
</evidence>
<evidence type="ECO:0000256" key="12">
    <source>
        <dbReference type="ARBA" id="ARBA00037982"/>
    </source>
</evidence>
<feature type="compositionally biased region" description="Low complexity" evidence="20">
    <location>
        <begin position="206"/>
        <end position="226"/>
    </location>
</feature>
<keyword evidence="9" id="KW-0832">Ubl conjugation</keyword>
<comment type="similarity">
    <text evidence="12">Belongs to the protein kinase superfamily. Ser/Thr protein kinase family. GCN2 subfamily.</text>
</comment>
<comment type="subunit">
    <text evidence="16">Synthesized in an inactive form that binds to the N-terminal domain of CDC37. Has to be associated with a multiprotein complex containing Hsp90, CDC37 and PPP5C for maturation and activation by autophosphorylation. The phosphatase PPP5C modulates this activation. Homodimer; homodimerizes in presence of heme, forming a disulfide-linked inactive homodimer. Interacts with DELE1; binds both to full-length DELE1 and processed form of DELE1 (S-DELE1) in response to stress, leading to activate its protein kinase activity and trigger the integrated stress response (ISR).</text>
</comment>
<reference evidence="22" key="1">
    <citation type="journal article" date="2023" name="Mol. Biol. Evol.">
        <title>Third-Generation Sequencing Reveals the Adaptive Role of the Epigenome in Three Deep-Sea Polychaetes.</title>
        <authorList>
            <person name="Perez M."/>
            <person name="Aroh O."/>
            <person name="Sun Y."/>
            <person name="Lan Y."/>
            <person name="Juniper S.K."/>
            <person name="Young C.R."/>
            <person name="Angers B."/>
            <person name="Qian P.Y."/>
        </authorList>
    </citation>
    <scope>NUCLEOTIDE SEQUENCE</scope>
    <source>
        <strain evidence="22">P08H-3</strain>
    </source>
</reference>
<evidence type="ECO:0000256" key="10">
    <source>
        <dbReference type="ARBA" id="ARBA00023157"/>
    </source>
</evidence>
<keyword evidence="5" id="KW-0677">Repeat</keyword>
<dbReference type="InterPro" id="IPR054521">
    <property type="entry name" value="HRI2_3H"/>
</dbReference>
<dbReference type="InterPro" id="IPR000719">
    <property type="entry name" value="Prot_kinase_dom"/>
</dbReference>
<evidence type="ECO:0000256" key="6">
    <source>
        <dbReference type="ARBA" id="ARBA00022741"/>
    </source>
</evidence>
<name>A0AAD9K5B1_9ANNE</name>
<organism evidence="22 23">
    <name type="scientific">Paralvinella palmiformis</name>
    <dbReference type="NCBI Taxonomy" id="53620"/>
    <lineage>
        <taxon>Eukaryota</taxon>
        <taxon>Metazoa</taxon>
        <taxon>Spiralia</taxon>
        <taxon>Lophotrochozoa</taxon>
        <taxon>Annelida</taxon>
        <taxon>Polychaeta</taxon>
        <taxon>Sedentaria</taxon>
        <taxon>Canalipalpata</taxon>
        <taxon>Terebellida</taxon>
        <taxon>Terebelliformia</taxon>
        <taxon>Alvinellidae</taxon>
        <taxon>Paralvinella</taxon>
    </lineage>
</organism>
<feature type="coiled-coil region" evidence="19">
    <location>
        <begin position="503"/>
        <end position="537"/>
    </location>
</feature>
<feature type="region of interest" description="Disordered" evidence="20">
    <location>
        <begin position="200"/>
        <end position="249"/>
    </location>
</feature>
<evidence type="ECO:0000259" key="21">
    <source>
        <dbReference type="PROSITE" id="PS50011"/>
    </source>
</evidence>
<evidence type="ECO:0000256" key="15">
    <source>
        <dbReference type="ARBA" id="ARBA00042914"/>
    </source>
</evidence>
<dbReference type="Proteomes" id="UP001208570">
    <property type="component" value="Unassembled WGS sequence"/>
</dbReference>
<feature type="compositionally biased region" description="Polar residues" evidence="20">
    <location>
        <begin position="239"/>
        <end position="248"/>
    </location>
</feature>
<proteinExistence type="inferred from homology"/>
<keyword evidence="6" id="KW-0547">Nucleotide-binding</keyword>
<dbReference type="Pfam" id="PF22949">
    <property type="entry name" value="HRI2_3H"/>
    <property type="match status" value="1"/>
</dbReference>
<evidence type="ECO:0000256" key="17">
    <source>
        <dbReference type="ARBA" id="ARBA00048659"/>
    </source>
</evidence>
<dbReference type="InterPro" id="IPR008271">
    <property type="entry name" value="Ser/Thr_kinase_AS"/>
</dbReference>
<evidence type="ECO:0000256" key="3">
    <source>
        <dbReference type="ARBA" id="ARBA00022553"/>
    </source>
</evidence>
<evidence type="ECO:0000256" key="5">
    <source>
        <dbReference type="ARBA" id="ARBA00022737"/>
    </source>
</evidence>
<dbReference type="Pfam" id="PF00069">
    <property type="entry name" value="Pkinase"/>
    <property type="match status" value="1"/>
</dbReference>
<dbReference type="AlphaFoldDB" id="A0AAD9K5B1"/>
<dbReference type="GO" id="GO:0005634">
    <property type="term" value="C:nucleus"/>
    <property type="evidence" value="ECO:0007669"/>
    <property type="project" value="TreeGrafter"/>
</dbReference>
<dbReference type="GO" id="GO:0005524">
    <property type="term" value="F:ATP binding"/>
    <property type="evidence" value="ECO:0007669"/>
    <property type="project" value="UniProtKB-KW"/>
</dbReference>
<dbReference type="PANTHER" id="PTHR11042:SF160">
    <property type="entry name" value="EUKARYOTIC TRANSLATION INITIATION FACTOR 2-ALPHA KINASE 1"/>
    <property type="match status" value="1"/>
</dbReference>
<dbReference type="PANTHER" id="PTHR11042">
    <property type="entry name" value="EUKARYOTIC TRANSLATION INITIATION FACTOR 2-ALPHA KINASE EIF2-ALPHA KINASE -RELATED"/>
    <property type="match status" value="1"/>
</dbReference>
<evidence type="ECO:0000256" key="19">
    <source>
        <dbReference type="SAM" id="Coils"/>
    </source>
</evidence>
<keyword evidence="3" id="KW-0597">Phosphoprotein</keyword>
<protein>
    <recommendedName>
        <fullName evidence="13">Eukaryotic translation initiation factor 2-alpha kinase 1</fullName>
        <ecNumber evidence="1">2.7.11.1</ecNumber>
    </recommendedName>
    <alternativeName>
        <fullName evidence="15">Heme-regulated eukaryotic initiation factor eIF-2-alpha kinase</fullName>
    </alternativeName>
    <alternativeName>
        <fullName evidence="14">Hemin-sensitive initiation factor 2-alpha kinase</fullName>
    </alternativeName>
</protein>
<accession>A0AAD9K5B1</accession>
<keyword evidence="2" id="KW-0723">Serine/threonine-protein kinase</keyword>
<evidence type="ECO:0000256" key="9">
    <source>
        <dbReference type="ARBA" id="ARBA00022843"/>
    </source>
</evidence>
<dbReference type="InterPro" id="IPR050339">
    <property type="entry name" value="CC_SR_Kinase"/>
</dbReference>
<comment type="catalytic activity">
    <reaction evidence="18">
        <text>L-seryl-[protein] + ATP = O-phospho-L-seryl-[protein] + ADP + H(+)</text>
        <dbReference type="Rhea" id="RHEA:17989"/>
        <dbReference type="Rhea" id="RHEA-COMP:9863"/>
        <dbReference type="Rhea" id="RHEA-COMP:11604"/>
        <dbReference type="ChEBI" id="CHEBI:15378"/>
        <dbReference type="ChEBI" id="CHEBI:29999"/>
        <dbReference type="ChEBI" id="CHEBI:30616"/>
        <dbReference type="ChEBI" id="CHEBI:83421"/>
        <dbReference type="ChEBI" id="CHEBI:456216"/>
        <dbReference type="EC" id="2.7.11.1"/>
    </reaction>
    <physiologicalReaction direction="left-to-right" evidence="18">
        <dbReference type="Rhea" id="RHEA:17990"/>
    </physiologicalReaction>
</comment>
<keyword evidence="11" id="KW-0652">Protein synthesis inhibitor</keyword>
<evidence type="ECO:0000256" key="16">
    <source>
        <dbReference type="ARBA" id="ARBA00046654"/>
    </source>
</evidence>
<evidence type="ECO:0000256" key="14">
    <source>
        <dbReference type="ARBA" id="ARBA00042456"/>
    </source>
</evidence>
<keyword evidence="8" id="KW-0067">ATP-binding</keyword>
<sequence>METMPKLRLSCKPYTEFEVESCEQVGPKISSSKKPSSVVIHTIPTNANHLLFVALLEHICSLYIRNPQSKEKLFKLLCKQLAKMKIMPPLSGLDELSSIRTQYRMNFAKLLQACVSTLNLKSTLALPSCQDLVTRFCDDRLPSWRQPILDLPQYMNFHTSRYKDEYEEISTLGKVAEDKTQEETNLPVLICHNDNTKPSTYEKVSSHSSGSSIVFQDSNSSSSPDSSKMKCWDQHNKKGSGSNISAPEQSHIPGISSHSEDFMLDNCHVVLHIQMELCHETLQDWLAKRNSQLEASRDVYEVVDCDLNMYILREVLCGVDYLHKNNLVHRDLKPSNIFLNEVDTSSKLTVKIGDFGLIRHNQHITDDTSPVSPLTPAPGIVEELKLDVNGIVLTGGVGTTIYASPEQLSGAQYGFMSDMYSIGLILFEIFQPFYTSMERTKTLTDLRHEVIPHEFTDHWPKLSEVVQNLIHSHPDERPTAESLLKIPLFIGGIEKDRTLQDELQEKDQLVKSYQSRIQELEMLLTQKDEEMELLKKMLKPSCPASERQMMNVDSSFLILKCLNILVKLSSQCFMCSLISITESPKQGDLVFTSLLEL</sequence>
<dbReference type="GO" id="GO:0017148">
    <property type="term" value="P:negative regulation of translation"/>
    <property type="evidence" value="ECO:0007669"/>
    <property type="project" value="UniProtKB-KW"/>
</dbReference>
<dbReference type="SUPFAM" id="SSF56112">
    <property type="entry name" value="Protein kinase-like (PK-like)"/>
    <property type="match status" value="1"/>
</dbReference>
<evidence type="ECO:0000256" key="8">
    <source>
        <dbReference type="ARBA" id="ARBA00022840"/>
    </source>
</evidence>
<keyword evidence="10" id="KW-1015">Disulfide bond</keyword>
<dbReference type="EMBL" id="JAODUP010000061">
    <property type="protein sequence ID" value="KAK2164645.1"/>
    <property type="molecule type" value="Genomic_DNA"/>
</dbReference>
<keyword evidence="19" id="KW-0175">Coiled coil</keyword>
<dbReference type="GO" id="GO:0005737">
    <property type="term" value="C:cytoplasm"/>
    <property type="evidence" value="ECO:0007669"/>
    <property type="project" value="TreeGrafter"/>
</dbReference>
<dbReference type="PROSITE" id="PS50011">
    <property type="entry name" value="PROTEIN_KINASE_DOM"/>
    <property type="match status" value="1"/>
</dbReference>
<dbReference type="EC" id="2.7.11.1" evidence="1"/>
<comment type="caution">
    <text evidence="22">The sequence shown here is derived from an EMBL/GenBank/DDBJ whole genome shotgun (WGS) entry which is preliminary data.</text>
</comment>
<gene>
    <name evidence="22" type="ORF">LSH36_61g11020</name>
</gene>
<keyword evidence="7" id="KW-0418">Kinase</keyword>
<evidence type="ECO:0000256" key="7">
    <source>
        <dbReference type="ARBA" id="ARBA00022777"/>
    </source>
</evidence>
<dbReference type="GO" id="GO:0004694">
    <property type="term" value="F:eukaryotic translation initiation factor 2alpha kinase activity"/>
    <property type="evidence" value="ECO:0007669"/>
    <property type="project" value="TreeGrafter"/>
</dbReference>
<evidence type="ECO:0000256" key="1">
    <source>
        <dbReference type="ARBA" id="ARBA00012513"/>
    </source>
</evidence>
<evidence type="ECO:0000256" key="11">
    <source>
        <dbReference type="ARBA" id="ARBA00023193"/>
    </source>
</evidence>
<evidence type="ECO:0000256" key="20">
    <source>
        <dbReference type="SAM" id="MobiDB-lite"/>
    </source>
</evidence>
<evidence type="ECO:0000313" key="22">
    <source>
        <dbReference type="EMBL" id="KAK2164645.1"/>
    </source>
</evidence>
<keyword evidence="23" id="KW-1185">Reference proteome</keyword>
<feature type="compositionally biased region" description="Basic and acidic residues" evidence="20">
    <location>
        <begin position="227"/>
        <end position="236"/>
    </location>
</feature>
<dbReference type="Gene3D" id="1.10.510.10">
    <property type="entry name" value="Transferase(Phosphotransferase) domain 1"/>
    <property type="match status" value="1"/>
</dbReference>
<comment type="catalytic activity">
    <reaction evidence="17">
        <text>L-threonyl-[protein] + ATP = O-phospho-L-threonyl-[protein] + ADP + H(+)</text>
        <dbReference type="Rhea" id="RHEA:46608"/>
        <dbReference type="Rhea" id="RHEA-COMP:11060"/>
        <dbReference type="Rhea" id="RHEA-COMP:11605"/>
        <dbReference type="ChEBI" id="CHEBI:15378"/>
        <dbReference type="ChEBI" id="CHEBI:30013"/>
        <dbReference type="ChEBI" id="CHEBI:30616"/>
        <dbReference type="ChEBI" id="CHEBI:61977"/>
        <dbReference type="ChEBI" id="CHEBI:456216"/>
        <dbReference type="EC" id="2.7.11.1"/>
    </reaction>
    <physiologicalReaction direction="left-to-right" evidence="17">
        <dbReference type="Rhea" id="RHEA:46609"/>
    </physiologicalReaction>
</comment>
<feature type="domain" description="Protein kinase" evidence="21">
    <location>
        <begin position="166"/>
        <end position="489"/>
    </location>
</feature>
<evidence type="ECO:0000256" key="13">
    <source>
        <dbReference type="ARBA" id="ARBA00040433"/>
    </source>
</evidence>